<organism evidence="2 3">
    <name type="scientific">Monilinia fructicola</name>
    <name type="common">Brown rot fungus</name>
    <name type="synonym">Ciboria fructicola</name>
    <dbReference type="NCBI Taxonomy" id="38448"/>
    <lineage>
        <taxon>Eukaryota</taxon>
        <taxon>Fungi</taxon>
        <taxon>Dikarya</taxon>
        <taxon>Ascomycota</taxon>
        <taxon>Pezizomycotina</taxon>
        <taxon>Leotiomycetes</taxon>
        <taxon>Helotiales</taxon>
        <taxon>Sclerotiniaceae</taxon>
        <taxon>Monilinia</taxon>
    </lineage>
</organism>
<name>A0A5M9J7J4_MONFR</name>
<keyword evidence="3" id="KW-1185">Reference proteome</keyword>
<evidence type="ECO:0000256" key="1">
    <source>
        <dbReference type="SAM" id="MobiDB-lite"/>
    </source>
</evidence>
<evidence type="ECO:0000313" key="2">
    <source>
        <dbReference type="EMBL" id="KAA8563849.1"/>
    </source>
</evidence>
<dbReference type="EMBL" id="VICG01000016">
    <property type="protein sequence ID" value="KAA8563849.1"/>
    <property type="molecule type" value="Genomic_DNA"/>
</dbReference>
<sequence>MWRERQDTPAGVKQPEISGARRCVSGRERSFSPDTRRHSAKLKAEAEAGLRGGTPAPWSSLGGNGRAPFGKGVSLFPMGEADIDAK</sequence>
<comment type="caution">
    <text evidence="2">The sequence shown here is derived from an EMBL/GenBank/DDBJ whole genome shotgun (WGS) entry which is preliminary data.</text>
</comment>
<proteinExistence type="predicted"/>
<accession>A0A5M9J7J4</accession>
<feature type="compositionally biased region" description="Basic and acidic residues" evidence="1">
    <location>
        <begin position="25"/>
        <end position="48"/>
    </location>
</feature>
<dbReference type="Proteomes" id="UP000322873">
    <property type="component" value="Unassembled WGS sequence"/>
</dbReference>
<evidence type="ECO:0000313" key="3">
    <source>
        <dbReference type="Proteomes" id="UP000322873"/>
    </source>
</evidence>
<gene>
    <name evidence="2" type="ORF">EYC84_011864</name>
</gene>
<reference evidence="2 3" key="1">
    <citation type="submission" date="2019-06" db="EMBL/GenBank/DDBJ databases">
        <title>Genome Sequence of the Brown Rot Fungal Pathogen Monilinia fructicola.</title>
        <authorList>
            <person name="De Miccolis Angelini R.M."/>
            <person name="Landi L."/>
            <person name="Abate D."/>
            <person name="Pollastro S."/>
            <person name="Romanazzi G."/>
            <person name="Faretra F."/>
        </authorList>
    </citation>
    <scope>NUCLEOTIDE SEQUENCE [LARGE SCALE GENOMIC DNA]</scope>
    <source>
        <strain evidence="2 3">Mfrc123</strain>
    </source>
</reference>
<dbReference type="AlphaFoldDB" id="A0A5M9J7J4"/>
<protein>
    <submittedName>
        <fullName evidence="2">Uncharacterized protein</fullName>
    </submittedName>
</protein>
<feature type="region of interest" description="Disordered" evidence="1">
    <location>
        <begin position="1"/>
        <end position="86"/>
    </location>
</feature>